<dbReference type="InterPro" id="IPR002173">
    <property type="entry name" value="Carboh/pur_kinase_PfkB_CS"/>
</dbReference>
<sequence length="303" mass="33778">MIYTVTLNPSLDYNIKLSEFKEGRLNTIVSQYKTAGGKGINVSQVLRNLEKDSIALGYIGGFTGKYIEKNLKEKNIKCDFIEINQDSRINVKIKSEKSETEINDKKLKISESEKKELFLKIKSLKKDDILVLAGSVPTSLEEDIYAKLSEIVDEKVKIVVDTTGKYLVNSLKYNPFLIKPNYFELENIFGVKLKDEKDVIVYGKKLLEMGAKNVIVSMAGDGALLINEKDILKAMVPKGTVKNSVGAGDSLIGGFLSAMEEDKELIECFRIGVASGTATAFSDELCKKEEIEKIKKDIIIKKL</sequence>
<dbReference type="GO" id="GO:0005524">
    <property type="term" value="F:ATP binding"/>
    <property type="evidence" value="ECO:0007669"/>
    <property type="project" value="UniProtKB-UniRule"/>
</dbReference>
<evidence type="ECO:0000256" key="11">
    <source>
        <dbReference type="RuleBase" id="RU369061"/>
    </source>
</evidence>
<comment type="similarity">
    <text evidence="1 11">Belongs to the carbohydrate kinase PfkB family.</text>
</comment>
<accession>A0AAU9DEA6</accession>
<evidence type="ECO:0000256" key="1">
    <source>
        <dbReference type="ARBA" id="ARBA00010688"/>
    </source>
</evidence>
<keyword evidence="5 11" id="KW-0547">Nucleotide-binding</keyword>
<dbReference type="PROSITE" id="PS00584">
    <property type="entry name" value="PFKB_KINASES_2"/>
    <property type="match status" value="1"/>
</dbReference>
<comment type="function">
    <text evidence="11">Catalyzes the ATP-dependent phosphorylation of fructose-l-phosphate to fructose-l,6-bisphosphate.</text>
</comment>
<dbReference type="GO" id="GO:0016052">
    <property type="term" value="P:carbohydrate catabolic process"/>
    <property type="evidence" value="ECO:0007669"/>
    <property type="project" value="UniProtKB-ARBA"/>
</dbReference>
<dbReference type="KEGG" id="haby:HLVA_12410"/>
<dbReference type="PANTHER" id="PTHR46566:SF1">
    <property type="entry name" value="1-PHOSPHOFRUCTOKINASE"/>
    <property type="match status" value="1"/>
</dbReference>
<dbReference type="InterPro" id="IPR022463">
    <property type="entry name" value="1-PFruKinase"/>
</dbReference>
<protein>
    <recommendedName>
        <fullName evidence="3 11">1-phosphofructokinase</fullName>
        <shortName evidence="11">Fru1PK</shortName>
        <ecNumber evidence="2 11">2.7.1.56</ecNumber>
    </recommendedName>
    <alternativeName>
        <fullName evidence="8 11">Fructose 1-phosphate kinase</fullName>
    </alternativeName>
</protein>
<dbReference type="SUPFAM" id="SSF53613">
    <property type="entry name" value="Ribokinase-like"/>
    <property type="match status" value="1"/>
</dbReference>
<evidence type="ECO:0000313" key="14">
    <source>
        <dbReference type="EMBL" id="BDU50672.1"/>
    </source>
</evidence>
<dbReference type="AlphaFoldDB" id="A0AAU9DEA6"/>
<evidence type="ECO:0000256" key="9">
    <source>
        <dbReference type="ARBA" id="ARBA00047745"/>
    </source>
</evidence>
<dbReference type="RefSeq" id="WP_307903535.1">
    <property type="nucleotide sequence ID" value="NZ_AP027059.1"/>
</dbReference>
<evidence type="ECO:0000256" key="7">
    <source>
        <dbReference type="ARBA" id="ARBA00022840"/>
    </source>
</evidence>
<dbReference type="PIRSF" id="PIRSF000535">
    <property type="entry name" value="1PFK/6PFK/LacC"/>
    <property type="match status" value="1"/>
</dbReference>
<dbReference type="FunFam" id="3.40.1190.20:FF:000001">
    <property type="entry name" value="Phosphofructokinase"/>
    <property type="match status" value="1"/>
</dbReference>
<evidence type="ECO:0000256" key="2">
    <source>
        <dbReference type="ARBA" id="ARBA00012131"/>
    </source>
</evidence>
<feature type="domain" description="Carbohydrate kinase PfkB" evidence="13">
    <location>
        <begin position="7"/>
        <end position="280"/>
    </location>
</feature>
<evidence type="ECO:0000256" key="3">
    <source>
        <dbReference type="ARBA" id="ARBA00013596"/>
    </source>
</evidence>
<dbReference type="Gene3D" id="3.40.1190.20">
    <property type="match status" value="1"/>
</dbReference>
<keyword evidence="4 10" id="KW-0808">Transferase</keyword>
<dbReference type="GO" id="GO:0044281">
    <property type="term" value="P:small molecule metabolic process"/>
    <property type="evidence" value="ECO:0007669"/>
    <property type="project" value="UniProtKB-ARBA"/>
</dbReference>
<dbReference type="GO" id="GO:0005829">
    <property type="term" value="C:cytosol"/>
    <property type="evidence" value="ECO:0007669"/>
    <property type="project" value="TreeGrafter"/>
</dbReference>
<evidence type="ECO:0000313" key="15">
    <source>
        <dbReference type="Proteomes" id="UP001321582"/>
    </source>
</evidence>
<evidence type="ECO:0000256" key="12">
    <source>
        <dbReference type="SAM" id="Coils"/>
    </source>
</evidence>
<name>A0AAU9DEA6_9FUSO</name>
<keyword evidence="12" id="KW-0175">Coiled coil</keyword>
<dbReference type="EMBL" id="AP027059">
    <property type="protein sequence ID" value="BDU50672.1"/>
    <property type="molecule type" value="Genomic_DNA"/>
</dbReference>
<feature type="coiled-coil region" evidence="12">
    <location>
        <begin position="95"/>
        <end position="127"/>
    </location>
</feature>
<dbReference type="Pfam" id="PF00294">
    <property type="entry name" value="PfkB"/>
    <property type="match status" value="1"/>
</dbReference>
<comment type="catalytic activity">
    <reaction evidence="9 11">
        <text>beta-D-fructose 1-phosphate + ATP = beta-D-fructose 1,6-bisphosphate + ADP + H(+)</text>
        <dbReference type="Rhea" id="RHEA:14213"/>
        <dbReference type="ChEBI" id="CHEBI:15378"/>
        <dbReference type="ChEBI" id="CHEBI:30616"/>
        <dbReference type="ChEBI" id="CHEBI:32966"/>
        <dbReference type="ChEBI" id="CHEBI:138881"/>
        <dbReference type="ChEBI" id="CHEBI:456216"/>
        <dbReference type="EC" id="2.7.1.56"/>
    </reaction>
</comment>
<keyword evidence="7 11" id="KW-0067">ATP-binding</keyword>
<dbReference type="InterPro" id="IPR017583">
    <property type="entry name" value="Tagatose/fructose_Pkinase"/>
</dbReference>
<dbReference type="Proteomes" id="UP001321582">
    <property type="component" value="Chromosome"/>
</dbReference>
<organism evidence="14 15">
    <name type="scientific">Haliovirga abyssi</name>
    <dbReference type="NCBI Taxonomy" id="2996794"/>
    <lineage>
        <taxon>Bacteria</taxon>
        <taxon>Fusobacteriati</taxon>
        <taxon>Fusobacteriota</taxon>
        <taxon>Fusobacteriia</taxon>
        <taxon>Fusobacteriales</taxon>
        <taxon>Haliovirgaceae</taxon>
        <taxon>Haliovirga</taxon>
    </lineage>
</organism>
<evidence type="ECO:0000256" key="8">
    <source>
        <dbReference type="ARBA" id="ARBA00032802"/>
    </source>
</evidence>
<evidence type="ECO:0000256" key="5">
    <source>
        <dbReference type="ARBA" id="ARBA00022741"/>
    </source>
</evidence>
<dbReference type="NCBIfam" id="TIGR03828">
    <property type="entry name" value="pfkB"/>
    <property type="match status" value="1"/>
</dbReference>
<gene>
    <name evidence="14" type="primary">fruK</name>
    <name evidence="14" type="ORF">HLVA_12410</name>
</gene>
<dbReference type="GO" id="GO:0008662">
    <property type="term" value="F:1-phosphofructokinase activity"/>
    <property type="evidence" value="ECO:0007669"/>
    <property type="project" value="UniProtKB-UniRule"/>
</dbReference>
<dbReference type="EC" id="2.7.1.56" evidence="2 11"/>
<reference evidence="14 15" key="1">
    <citation type="submission" date="2022-11" db="EMBL/GenBank/DDBJ databases">
        <title>Haliovirga abyssi gen. nov., sp. nov., a mesophilic fermentative bacterium isolated from the Iheya North hydrothermal field and the proposal of Haliovirgaceae fam. nov.</title>
        <authorList>
            <person name="Miyazaki U."/>
            <person name="Tame A."/>
            <person name="Miyazaki J."/>
            <person name="Takai K."/>
            <person name="Sawayama S."/>
            <person name="Kitajima M."/>
            <person name="Okamoto A."/>
            <person name="Nakagawa S."/>
        </authorList>
    </citation>
    <scope>NUCLEOTIDE SEQUENCE [LARGE SCALE GENOMIC DNA]</scope>
    <source>
        <strain evidence="14 15">IC12</strain>
    </source>
</reference>
<keyword evidence="6 11" id="KW-0418">Kinase</keyword>
<dbReference type="NCBIfam" id="TIGR03168">
    <property type="entry name" value="1-PFK"/>
    <property type="match status" value="1"/>
</dbReference>
<evidence type="ECO:0000259" key="13">
    <source>
        <dbReference type="Pfam" id="PF00294"/>
    </source>
</evidence>
<dbReference type="InterPro" id="IPR029056">
    <property type="entry name" value="Ribokinase-like"/>
</dbReference>
<dbReference type="InterPro" id="IPR011611">
    <property type="entry name" value="PfkB_dom"/>
</dbReference>
<keyword evidence="15" id="KW-1185">Reference proteome</keyword>
<evidence type="ECO:0000256" key="6">
    <source>
        <dbReference type="ARBA" id="ARBA00022777"/>
    </source>
</evidence>
<proteinExistence type="inferred from homology"/>
<evidence type="ECO:0000256" key="10">
    <source>
        <dbReference type="PIRNR" id="PIRNR000535"/>
    </source>
</evidence>
<dbReference type="CDD" id="cd01164">
    <property type="entry name" value="FruK_PfkB_like"/>
    <property type="match status" value="1"/>
</dbReference>
<dbReference type="PANTHER" id="PTHR46566">
    <property type="entry name" value="1-PHOSPHOFRUCTOKINASE-RELATED"/>
    <property type="match status" value="1"/>
</dbReference>
<evidence type="ECO:0000256" key="4">
    <source>
        <dbReference type="ARBA" id="ARBA00022679"/>
    </source>
</evidence>